<feature type="coiled-coil region" evidence="1">
    <location>
        <begin position="158"/>
        <end position="185"/>
    </location>
</feature>
<evidence type="ECO:0000256" key="1">
    <source>
        <dbReference type="SAM" id="Coils"/>
    </source>
</evidence>
<evidence type="ECO:0000313" key="3">
    <source>
        <dbReference type="EMBL" id="JAQ00580.1"/>
    </source>
</evidence>
<proteinExistence type="predicted"/>
<accession>A0A146L0Y7</accession>
<dbReference type="AlphaFoldDB" id="A0A146L0Y7"/>
<feature type="non-terminal residue" evidence="3">
    <location>
        <position position="1"/>
    </location>
</feature>
<keyword evidence="1" id="KW-0175">Coiled coil</keyword>
<feature type="transmembrane region" description="Helical" evidence="2">
    <location>
        <begin position="141"/>
        <end position="161"/>
    </location>
</feature>
<feature type="coiled-coil region" evidence="1">
    <location>
        <begin position="34"/>
        <end position="61"/>
    </location>
</feature>
<dbReference type="EMBL" id="GDHC01018049">
    <property type="protein sequence ID" value="JAQ00580.1"/>
    <property type="molecule type" value="Transcribed_RNA"/>
</dbReference>
<sequence>SIEVSEKRTTFGLLIKKVNKLFAWYGQLTGMDEVRMTQNSVIAAQNRLESAQKKRQKVSIELIRLHEMRDELNSQLMRTSRGEERYLKLLTEESKIIQNEKRIKSVLNIFERDERESFCNLALKLKDSHEKERAHSRRSKYLHFVFWIFGGITTSLASLVYNKKINNINQSIKKLENKVDKIETAKTSQGSGNYWISWIPGISTIKSASGWILSRIY</sequence>
<dbReference type="InterPro" id="IPR037660">
    <property type="entry name" value="CCDC51"/>
</dbReference>
<reference evidence="3" key="1">
    <citation type="journal article" date="2016" name="Gigascience">
        <title>De novo construction of an expanded transcriptome assembly for the western tarnished plant bug, Lygus hesperus.</title>
        <authorList>
            <person name="Tassone E.E."/>
            <person name="Geib S.M."/>
            <person name="Hall B."/>
            <person name="Fabrick J.A."/>
            <person name="Brent C.S."/>
            <person name="Hull J.J."/>
        </authorList>
    </citation>
    <scope>NUCLEOTIDE SEQUENCE</scope>
</reference>
<dbReference type="PANTHER" id="PTHR28624:SF1">
    <property type="entry name" value="MITOCHONDRIAL POTASSIUM CHANNEL"/>
    <property type="match status" value="1"/>
</dbReference>
<evidence type="ECO:0000256" key="2">
    <source>
        <dbReference type="SAM" id="Phobius"/>
    </source>
</evidence>
<name>A0A146L0Y7_LYGHE</name>
<dbReference type="PANTHER" id="PTHR28624">
    <property type="entry name" value="COILED-COIL DOMAIN-CONTAINING PROTEIN 51"/>
    <property type="match status" value="1"/>
</dbReference>
<keyword evidence="2" id="KW-0812">Transmembrane</keyword>
<keyword evidence="2" id="KW-0472">Membrane</keyword>
<organism evidence="3">
    <name type="scientific">Lygus hesperus</name>
    <name type="common">Western plant bug</name>
    <dbReference type="NCBI Taxonomy" id="30085"/>
    <lineage>
        <taxon>Eukaryota</taxon>
        <taxon>Metazoa</taxon>
        <taxon>Ecdysozoa</taxon>
        <taxon>Arthropoda</taxon>
        <taxon>Hexapoda</taxon>
        <taxon>Insecta</taxon>
        <taxon>Pterygota</taxon>
        <taxon>Neoptera</taxon>
        <taxon>Paraneoptera</taxon>
        <taxon>Hemiptera</taxon>
        <taxon>Heteroptera</taxon>
        <taxon>Panheteroptera</taxon>
        <taxon>Cimicomorpha</taxon>
        <taxon>Miridae</taxon>
        <taxon>Mirini</taxon>
        <taxon>Lygus</taxon>
    </lineage>
</organism>
<protein>
    <submittedName>
        <fullName evidence="3">Coiled-coil domain-containing protein 51</fullName>
    </submittedName>
</protein>
<gene>
    <name evidence="3" type="primary">CCDC51_0</name>
    <name evidence="3" type="ORF">g.69247</name>
</gene>
<keyword evidence="2" id="KW-1133">Transmembrane helix</keyword>